<dbReference type="GO" id="GO:0032885">
    <property type="term" value="P:regulation of polysaccharide biosynthetic process"/>
    <property type="evidence" value="ECO:0007669"/>
    <property type="project" value="TreeGrafter"/>
</dbReference>
<dbReference type="PANTHER" id="PTHR38782">
    <property type="match status" value="1"/>
</dbReference>
<dbReference type="GO" id="GO:0045152">
    <property type="term" value="F:antisigma factor binding"/>
    <property type="evidence" value="ECO:0007669"/>
    <property type="project" value="TreeGrafter"/>
</dbReference>
<reference evidence="11 12" key="2">
    <citation type="journal article" date="2019" name="Vet. Microbiol.">
        <title>Genetic characterization of susceptible and multi-drug resistant Mannheimia haemolytica isolated from high-risk stocker calves prior to and after antimicrobial metaphylaxis.</title>
        <authorList>
            <person name="Snyder E.R."/>
            <person name="Alvarez-Narvaez S."/>
            <person name="Credille B.C."/>
        </authorList>
    </citation>
    <scope>NUCLEOTIDE SEQUENCE [LARGE SCALE GENOMIC DNA]</scope>
    <source>
        <strain evidence="9 11">UGA-R5-128-1</strain>
        <strain evidence="8 12">UGA-R7-163-1</strain>
    </source>
</reference>
<keyword evidence="12" id="KW-1185">Reference proteome</keyword>
<dbReference type="Proteomes" id="UP000318394">
    <property type="component" value="Unassembled WGS sequence"/>
</dbReference>
<accession>A0A249A0V8</accession>
<dbReference type="GeneID" id="67369598"/>
<evidence type="ECO:0000313" key="8">
    <source>
        <dbReference type="EMBL" id="TRB39523.1"/>
    </source>
</evidence>
<dbReference type="InterPro" id="IPR033436">
    <property type="entry name" value="MucB/RseB_C"/>
</dbReference>
<evidence type="ECO:0000313" key="10">
    <source>
        <dbReference type="Proteomes" id="UP000254031"/>
    </source>
</evidence>
<dbReference type="Proteomes" id="UP000254031">
    <property type="component" value="Unassembled WGS sequence"/>
</dbReference>
<keyword evidence="4" id="KW-0574">Periplasm</keyword>
<protein>
    <submittedName>
        <fullName evidence="9">Sigma E regulator RseB</fullName>
    </submittedName>
    <submittedName>
        <fullName evidence="7">Sigma-E factor regulatory protein rseB</fullName>
    </submittedName>
</protein>
<dbReference type="CDD" id="cd16327">
    <property type="entry name" value="RseB"/>
    <property type="match status" value="1"/>
</dbReference>
<dbReference type="GO" id="GO:0030288">
    <property type="term" value="C:outer membrane-bounded periplasmic space"/>
    <property type="evidence" value="ECO:0007669"/>
    <property type="project" value="TreeGrafter"/>
</dbReference>
<dbReference type="AlphaFoldDB" id="A0A249A0V8"/>
<dbReference type="InterPro" id="IPR005588">
    <property type="entry name" value="MucB_RseB"/>
</dbReference>
<feature type="domain" description="MucB/RseB N-terminal" evidence="5">
    <location>
        <begin position="32"/>
        <end position="199"/>
    </location>
</feature>
<reference evidence="7 10" key="1">
    <citation type="submission" date="2018-06" db="EMBL/GenBank/DDBJ databases">
        <authorList>
            <consortium name="Pathogen Informatics"/>
            <person name="Doyle S."/>
        </authorList>
    </citation>
    <scope>NUCLEOTIDE SEQUENCE [LARGE SCALE GENOMIC DNA]</scope>
    <source>
        <strain evidence="7 10">NCTC9380</strain>
    </source>
</reference>
<dbReference type="KEGG" id="mhay:VK67_09465"/>
<dbReference type="Gene3D" id="3.30.200.100">
    <property type="entry name" value="MucB/RseB, C-terminal domain"/>
    <property type="match status" value="1"/>
</dbReference>
<dbReference type="InterPro" id="IPR033434">
    <property type="entry name" value="MucB/RseB_N"/>
</dbReference>
<dbReference type="PROSITE" id="PS51257">
    <property type="entry name" value="PROKAR_LIPOPROTEIN"/>
    <property type="match status" value="1"/>
</dbReference>
<evidence type="ECO:0000259" key="5">
    <source>
        <dbReference type="Pfam" id="PF03888"/>
    </source>
</evidence>
<dbReference type="OrthoDB" id="7067274at2"/>
<dbReference type="EMBL" id="UGPL01000006">
    <property type="protein sequence ID" value="STY65537.1"/>
    <property type="molecule type" value="Genomic_DNA"/>
</dbReference>
<dbReference type="PIRSF" id="PIRSF005427">
    <property type="entry name" value="RseB"/>
    <property type="match status" value="1"/>
</dbReference>
<feature type="domain" description="MucB/RseB C-terminal" evidence="6">
    <location>
        <begin position="223"/>
        <end position="319"/>
    </location>
</feature>
<evidence type="ECO:0000256" key="1">
    <source>
        <dbReference type="ARBA" id="ARBA00004418"/>
    </source>
</evidence>
<comment type="similarity">
    <text evidence="2">Belongs to the RseB family.</text>
</comment>
<proteinExistence type="inferred from homology"/>
<name>A0A249A0V8_MANHA</name>
<dbReference type="Gene3D" id="2.50.20.10">
    <property type="entry name" value="Lipoprotein localisation LolA/LolB/LppX"/>
    <property type="match status" value="1"/>
</dbReference>
<gene>
    <name evidence="7" type="primary">rseB</name>
    <name evidence="9" type="ORF">FEA53_02560</name>
    <name evidence="8" type="ORF">FEB89_02560</name>
    <name evidence="7" type="ORF">NCTC9380_00804</name>
</gene>
<dbReference type="Pfam" id="PF17188">
    <property type="entry name" value="MucB_RseB_C"/>
    <property type="match status" value="1"/>
</dbReference>
<organism evidence="9 11">
    <name type="scientific">Mannheimia haemolytica</name>
    <name type="common">Pasteurella haemolytica</name>
    <dbReference type="NCBI Taxonomy" id="75985"/>
    <lineage>
        <taxon>Bacteria</taxon>
        <taxon>Pseudomonadati</taxon>
        <taxon>Pseudomonadota</taxon>
        <taxon>Gammaproteobacteria</taxon>
        <taxon>Pasteurellales</taxon>
        <taxon>Pasteurellaceae</taxon>
        <taxon>Mannheimia</taxon>
    </lineage>
</organism>
<keyword evidence="3" id="KW-0732">Signal</keyword>
<dbReference type="Pfam" id="PF03888">
    <property type="entry name" value="MucB_RseB"/>
    <property type="match status" value="1"/>
</dbReference>
<evidence type="ECO:0000256" key="3">
    <source>
        <dbReference type="ARBA" id="ARBA00022729"/>
    </source>
</evidence>
<evidence type="ECO:0000256" key="2">
    <source>
        <dbReference type="ARBA" id="ARBA00008150"/>
    </source>
</evidence>
<comment type="subcellular location">
    <subcellularLocation>
        <location evidence="1">Periplasm</location>
    </subcellularLocation>
</comment>
<evidence type="ECO:0000313" key="11">
    <source>
        <dbReference type="Proteomes" id="UP000315164"/>
    </source>
</evidence>
<dbReference type="KEGG" id="mhaq:WC39_09465"/>
<evidence type="ECO:0000313" key="7">
    <source>
        <dbReference type="EMBL" id="STY65537.1"/>
    </source>
</evidence>
<dbReference type="EMBL" id="VAJI01000003">
    <property type="protein sequence ID" value="TRB39523.1"/>
    <property type="molecule type" value="Genomic_DNA"/>
</dbReference>
<evidence type="ECO:0000313" key="9">
    <source>
        <dbReference type="EMBL" id="TRB75852.1"/>
    </source>
</evidence>
<dbReference type="EMBL" id="VAJB01000003">
    <property type="protein sequence ID" value="TRB75852.1"/>
    <property type="molecule type" value="Genomic_DNA"/>
</dbReference>
<evidence type="ECO:0000313" key="12">
    <source>
        <dbReference type="Proteomes" id="UP000318394"/>
    </source>
</evidence>
<evidence type="ECO:0000259" key="6">
    <source>
        <dbReference type="Pfam" id="PF17188"/>
    </source>
</evidence>
<dbReference type="Proteomes" id="UP000315164">
    <property type="component" value="Unassembled WGS sequence"/>
</dbReference>
<dbReference type="RefSeq" id="WP_006250209.1">
    <property type="nucleotide sequence ID" value="NZ_CP011098.1"/>
</dbReference>
<dbReference type="InterPro" id="IPR038484">
    <property type="entry name" value="MucB/RseB_C_sf"/>
</dbReference>
<sequence>MLFKIKKYLLLFWVISACYTFAWAESTIKTPLAYLTAMSEAHKKSTYELVYILQQGSDTESFRLRHAFTHNKEYAQLLNLDHSREEIILKNNKVSYLGYNFRPFSLNSSQILDNLPNVLYTDYANLKGYAFLDAGKDRISDRITKVIRMKPNDTLRYAYILWIDEETHLLLKSQVLNMDNLVLEEFRVLQLYQSPELDRIANVIESLMLPTLTTVKKEEFPKSDGWQVKWLPTGFRLIQQQTVTGATYQVESEYVDSRVYSDGLSTLTIYIMPSQGVSFNEYAWQQGKLTILNQTINDRDIVIIGDVPLQSAKQIMNNIGFKEGAQP</sequence>
<dbReference type="PANTHER" id="PTHR38782:SF1">
    <property type="entry name" value="SIGMA-E FACTOR REGULATORY PROTEIN RSEB"/>
    <property type="match status" value="1"/>
</dbReference>
<evidence type="ECO:0000256" key="4">
    <source>
        <dbReference type="ARBA" id="ARBA00022764"/>
    </source>
</evidence>